<accession>A0A398CIZ7</accession>
<dbReference type="PANTHER" id="PTHR34309:SF1">
    <property type="entry name" value="PROTEIN GLCG"/>
    <property type="match status" value="1"/>
</dbReference>
<dbReference type="Proteomes" id="UP000266302">
    <property type="component" value="Unassembled WGS sequence"/>
</dbReference>
<sequence>MSTPEPTPTSVGLHSTVQRCITWQAAHAAAGAAAAQAAAMGVAVNVALVDAAGVLAAFVRMPGAPLHSVDIAIDKAYTAASFGLATSQWRAVLAGHSPAVREGLVLRPRFIAFGGGLPAIEGGERIGAIGVSGGSEAQDEAIARAGLCALGLGAPEPSIE</sequence>
<gene>
    <name evidence="1" type="ORF">D3F03_05430</name>
</gene>
<dbReference type="AlphaFoldDB" id="A0A398CIZ7"/>
<comment type="caution">
    <text evidence="1">The sequence shown here is derived from an EMBL/GenBank/DDBJ whole genome shotgun (WGS) entry which is preliminary data.</text>
</comment>
<dbReference type="Gene3D" id="3.30.450.150">
    <property type="entry name" value="Haem-degrading domain"/>
    <property type="match status" value="1"/>
</dbReference>
<reference evidence="1 2" key="1">
    <citation type="submission" date="2018-09" db="EMBL/GenBank/DDBJ databases">
        <title>Draft genome of Simplicispira sp. NY-02.</title>
        <authorList>
            <person name="Im W.T."/>
        </authorList>
    </citation>
    <scope>NUCLEOTIDE SEQUENCE [LARGE SCALE GENOMIC DNA]</scope>
    <source>
        <strain evidence="1 2">NY-02</strain>
    </source>
</reference>
<proteinExistence type="predicted"/>
<dbReference type="InterPro" id="IPR038084">
    <property type="entry name" value="PduO/GlcC-like_sf"/>
</dbReference>
<dbReference type="EMBL" id="QXJC01000001">
    <property type="protein sequence ID" value="RID99826.1"/>
    <property type="molecule type" value="Genomic_DNA"/>
</dbReference>
<dbReference type="RefSeq" id="WP_119108270.1">
    <property type="nucleotide sequence ID" value="NZ_QXJC01000001.1"/>
</dbReference>
<dbReference type="InterPro" id="IPR052517">
    <property type="entry name" value="GlcG_carb_metab_protein"/>
</dbReference>
<organism evidence="1 2">
    <name type="scientific">Simplicispira hankyongi</name>
    <dbReference type="NCBI Taxonomy" id="2315688"/>
    <lineage>
        <taxon>Bacteria</taxon>
        <taxon>Pseudomonadati</taxon>
        <taxon>Pseudomonadota</taxon>
        <taxon>Betaproteobacteria</taxon>
        <taxon>Burkholderiales</taxon>
        <taxon>Comamonadaceae</taxon>
        <taxon>Simplicispira</taxon>
    </lineage>
</organism>
<evidence type="ECO:0000313" key="2">
    <source>
        <dbReference type="Proteomes" id="UP000266302"/>
    </source>
</evidence>
<dbReference type="PANTHER" id="PTHR34309">
    <property type="entry name" value="SLR1406 PROTEIN"/>
    <property type="match status" value="1"/>
</dbReference>
<evidence type="ECO:0000313" key="1">
    <source>
        <dbReference type="EMBL" id="RID99826.1"/>
    </source>
</evidence>
<dbReference type="Pfam" id="PF03928">
    <property type="entry name" value="HbpS-like"/>
    <property type="match status" value="1"/>
</dbReference>
<dbReference type="OrthoDB" id="1684899at2"/>
<keyword evidence="2" id="KW-1185">Reference proteome</keyword>
<dbReference type="InterPro" id="IPR005624">
    <property type="entry name" value="PduO/GlcC-like"/>
</dbReference>
<dbReference type="SUPFAM" id="SSF143744">
    <property type="entry name" value="GlcG-like"/>
    <property type="match status" value="1"/>
</dbReference>
<protein>
    <submittedName>
        <fullName evidence="1">Heme-binding protein</fullName>
    </submittedName>
</protein>
<name>A0A398CIZ7_9BURK</name>